<organism evidence="1 2">
    <name type="scientific">Nothobranchius furzeri</name>
    <name type="common">Turquoise killifish</name>
    <dbReference type="NCBI Taxonomy" id="105023"/>
    <lineage>
        <taxon>Eukaryota</taxon>
        <taxon>Metazoa</taxon>
        <taxon>Chordata</taxon>
        <taxon>Craniata</taxon>
        <taxon>Vertebrata</taxon>
        <taxon>Euteleostomi</taxon>
        <taxon>Actinopterygii</taxon>
        <taxon>Neopterygii</taxon>
        <taxon>Teleostei</taxon>
        <taxon>Neoteleostei</taxon>
        <taxon>Acanthomorphata</taxon>
        <taxon>Ovalentaria</taxon>
        <taxon>Atherinomorphae</taxon>
        <taxon>Cyprinodontiformes</taxon>
        <taxon>Nothobranchiidae</taxon>
        <taxon>Nothobranchius</taxon>
    </lineage>
</organism>
<dbReference type="AlphaFoldDB" id="A0A8C6P245"/>
<reference evidence="1" key="1">
    <citation type="submission" date="2025-08" db="UniProtKB">
        <authorList>
            <consortium name="Ensembl"/>
        </authorList>
    </citation>
    <scope>IDENTIFICATION</scope>
</reference>
<sequence length="143" mass="16690">MGTLGQLMRKINVAIRLTMAHAMQNRMMPLQRKFSLFTMYPPRKVPPPPAGTTMYPSKVKSRIRIDKTILQRKMHLFMLFMCLADAFTQSDLQFITYRACCDLWGKPEYPRKPTHAWGEHATPRRKAAAEFRTCDLRVARQQC</sequence>
<dbReference type="GeneTree" id="ENSGT01100000263723"/>
<dbReference type="Proteomes" id="UP000694548">
    <property type="component" value="Unassembled WGS sequence"/>
</dbReference>
<reference evidence="1" key="2">
    <citation type="submission" date="2025-09" db="UniProtKB">
        <authorList>
            <consortium name="Ensembl"/>
        </authorList>
    </citation>
    <scope>IDENTIFICATION</scope>
</reference>
<protein>
    <submittedName>
        <fullName evidence="1">Uncharacterized protein</fullName>
    </submittedName>
</protein>
<evidence type="ECO:0000313" key="1">
    <source>
        <dbReference type="Ensembl" id="ENSNFUP00015037203.1"/>
    </source>
</evidence>
<dbReference type="Ensembl" id="ENSNFUT00015038845.1">
    <property type="protein sequence ID" value="ENSNFUP00015037203.1"/>
    <property type="gene ID" value="ENSNFUG00015018001.1"/>
</dbReference>
<accession>A0A8C6P245</accession>
<proteinExistence type="predicted"/>
<name>A0A8C6P245_NOTFU</name>
<evidence type="ECO:0000313" key="2">
    <source>
        <dbReference type="Proteomes" id="UP000694548"/>
    </source>
</evidence>
<keyword evidence="2" id="KW-1185">Reference proteome</keyword>